<name>A0A4Q6Y5W6_9SPHN</name>
<sequence length="127" mass="13724">MVRVLVIGYAPDAVDFTDPAIPPGLTGAVVAEGIKRDVQLMLDRGWEAEHLPIRADGNFRHDILDRLASKAYDCIVIGAGVRMTTKHVPEFEQVVDAVRNGAPQTPIAFNSSPDSSGEAAARWLTKT</sequence>
<evidence type="ECO:0000313" key="1">
    <source>
        <dbReference type="EMBL" id="RZF64827.1"/>
    </source>
</evidence>
<evidence type="ECO:0000313" key="2">
    <source>
        <dbReference type="Proteomes" id="UP000292085"/>
    </source>
</evidence>
<comment type="caution">
    <text evidence="1">The sequence shown here is derived from an EMBL/GenBank/DDBJ whole genome shotgun (WGS) entry which is preliminary data.</text>
</comment>
<dbReference type="Proteomes" id="UP000292085">
    <property type="component" value="Unassembled WGS sequence"/>
</dbReference>
<proteinExistence type="predicted"/>
<accession>A0A4Q6Y5W6</accession>
<gene>
    <name evidence="1" type="ORF">EWE75_09440</name>
</gene>
<protein>
    <submittedName>
        <fullName evidence="1">Uncharacterized protein</fullName>
    </submittedName>
</protein>
<dbReference type="AlphaFoldDB" id="A0A4Q6Y5W6"/>
<dbReference type="OrthoDB" id="1495085at2"/>
<dbReference type="EMBL" id="SGIS01000011">
    <property type="protein sequence ID" value="RZF64827.1"/>
    <property type="molecule type" value="Genomic_DNA"/>
</dbReference>
<organism evidence="1 2">
    <name type="scientific">Sphingomonas populi</name>
    <dbReference type="NCBI Taxonomy" id="2484750"/>
    <lineage>
        <taxon>Bacteria</taxon>
        <taxon>Pseudomonadati</taxon>
        <taxon>Pseudomonadota</taxon>
        <taxon>Alphaproteobacteria</taxon>
        <taxon>Sphingomonadales</taxon>
        <taxon>Sphingomonadaceae</taxon>
        <taxon>Sphingomonas</taxon>
    </lineage>
</organism>
<keyword evidence="2" id="KW-1185">Reference proteome</keyword>
<dbReference type="RefSeq" id="WP_130156760.1">
    <property type="nucleotide sequence ID" value="NZ_SGIS01000011.1"/>
</dbReference>
<reference evidence="1 2" key="1">
    <citation type="submission" date="2019-02" db="EMBL/GenBank/DDBJ databases">
        <authorList>
            <person name="Li Y."/>
        </authorList>
    </citation>
    <scope>NUCLEOTIDE SEQUENCE [LARGE SCALE GENOMIC DNA]</scope>
    <source>
        <strain evidence="1 2">3-7</strain>
    </source>
</reference>